<protein>
    <submittedName>
        <fullName evidence="1">Uncharacterized protein</fullName>
    </submittedName>
</protein>
<evidence type="ECO:0000313" key="1">
    <source>
        <dbReference type="EMBL" id="CAD8130929.1"/>
    </source>
</evidence>
<proteinExistence type="predicted"/>
<name>A0A8S1RVL5_9CILI</name>
<dbReference type="Proteomes" id="UP000692954">
    <property type="component" value="Unassembled WGS sequence"/>
</dbReference>
<sequence>MQINFRKTMKNNQIEGKDQIIFVIESMWKLLKRFTIRILLKDCIQIPIQSFQLKRFYNVLKYLYISLYIIELDYGVFNFEIEQAYYLQSLTIEQLNESVTNYFAFESENSKALLNLCNLLQNLIKNDINPIFCSDVKQMLILLERRWSEGEYDWMFGSLPERYLFLHATPLGRYESYLLKNEILFQNLINEIKFYENVKMIC</sequence>
<organism evidence="1 2">
    <name type="scientific">Paramecium sonneborni</name>
    <dbReference type="NCBI Taxonomy" id="65129"/>
    <lineage>
        <taxon>Eukaryota</taxon>
        <taxon>Sar</taxon>
        <taxon>Alveolata</taxon>
        <taxon>Ciliophora</taxon>
        <taxon>Intramacronucleata</taxon>
        <taxon>Oligohymenophorea</taxon>
        <taxon>Peniculida</taxon>
        <taxon>Parameciidae</taxon>
        <taxon>Paramecium</taxon>
    </lineage>
</organism>
<evidence type="ECO:0000313" key="2">
    <source>
        <dbReference type="Proteomes" id="UP000692954"/>
    </source>
</evidence>
<accession>A0A8S1RVL5</accession>
<dbReference type="EMBL" id="CAJJDN010000345">
    <property type="protein sequence ID" value="CAD8130929.1"/>
    <property type="molecule type" value="Genomic_DNA"/>
</dbReference>
<comment type="caution">
    <text evidence="1">The sequence shown here is derived from an EMBL/GenBank/DDBJ whole genome shotgun (WGS) entry which is preliminary data.</text>
</comment>
<dbReference type="AlphaFoldDB" id="A0A8S1RVL5"/>
<reference evidence="1" key="1">
    <citation type="submission" date="2021-01" db="EMBL/GenBank/DDBJ databases">
        <authorList>
            <consortium name="Genoscope - CEA"/>
            <person name="William W."/>
        </authorList>
    </citation>
    <scope>NUCLEOTIDE SEQUENCE</scope>
</reference>
<keyword evidence="2" id="KW-1185">Reference proteome</keyword>
<gene>
    <name evidence="1" type="ORF">PSON_ATCC_30995.1.T3450007</name>
</gene>